<reference evidence="2" key="1">
    <citation type="submission" date="2022-11" db="EMBL/GenBank/DDBJ databases">
        <title>Dyadobacter pollutisoli sp. nov., isolated from plastic dumped soil.</title>
        <authorList>
            <person name="Kim J.M."/>
            <person name="Kim K.R."/>
            <person name="Lee J.K."/>
            <person name="Hao L."/>
            <person name="Jeon C.O."/>
        </authorList>
    </citation>
    <scope>NUCLEOTIDE SEQUENCE</scope>
    <source>
        <strain evidence="2">U1</strain>
    </source>
</reference>
<dbReference type="Proteomes" id="UP001164653">
    <property type="component" value="Chromosome"/>
</dbReference>
<dbReference type="AlphaFoldDB" id="A0A9E8NG89"/>
<dbReference type="EMBL" id="CP112998">
    <property type="protein sequence ID" value="WAC14743.1"/>
    <property type="molecule type" value="Genomic_DNA"/>
</dbReference>
<dbReference type="KEGG" id="dpf:ON006_12430"/>
<feature type="chain" id="PRO_5039711485" description="Lipocalin-like domain-containing protein" evidence="1">
    <location>
        <begin position="20"/>
        <end position="143"/>
    </location>
</feature>
<gene>
    <name evidence="2" type="ORF">ON006_12430</name>
</gene>
<keyword evidence="1" id="KW-0732">Signal</keyword>
<accession>A0A9E8NG89</accession>
<evidence type="ECO:0000313" key="3">
    <source>
        <dbReference type="Proteomes" id="UP001164653"/>
    </source>
</evidence>
<protein>
    <recommendedName>
        <fullName evidence="4">Lipocalin-like domain-containing protein</fullName>
    </recommendedName>
</protein>
<organism evidence="2 3">
    <name type="scientific">Dyadobacter pollutisoli</name>
    <dbReference type="NCBI Taxonomy" id="2910158"/>
    <lineage>
        <taxon>Bacteria</taxon>
        <taxon>Pseudomonadati</taxon>
        <taxon>Bacteroidota</taxon>
        <taxon>Cytophagia</taxon>
        <taxon>Cytophagales</taxon>
        <taxon>Spirosomataceae</taxon>
        <taxon>Dyadobacter</taxon>
    </lineage>
</organism>
<sequence length="143" mass="15554">MKKSTLIAALLLVATISFGQCDQDVTLTASKTTYLNGSGAVEREEDEQSIIEINKSQITITPGNADHKMVGKIESTTCNWTSAYQEGNTVIKAVFDGPSGAQMHATMTTEGKAGKITFLMEIVEMPDKKIFVNIDSFQESKKN</sequence>
<name>A0A9E8NG89_9BACT</name>
<evidence type="ECO:0000313" key="2">
    <source>
        <dbReference type="EMBL" id="WAC14743.1"/>
    </source>
</evidence>
<evidence type="ECO:0008006" key="4">
    <source>
        <dbReference type="Google" id="ProtNLM"/>
    </source>
</evidence>
<feature type="signal peptide" evidence="1">
    <location>
        <begin position="1"/>
        <end position="19"/>
    </location>
</feature>
<dbReference type="RefSeq" id="WP_244820110.1">
    <property type="nucleotide sequence ID" value="NZ_CP112998.1"/>
</dbReference>
<proteinExistence type="predicted"/>
<keyword evidence="3" id="KW-1185">Reference proteome</keyword>
<evidence type="ECO:0000256" key="1">
    <source>
        <dbReference type="SAM" id="SignalP"/>
    </source>
</evidence>